<dbReference type="InterPro" id="IPR038717">
    <property type="entry name" value="Tc1-like_DDE_dom"/>
</dbReference>
<dbReference type="Pfam" id="PF13358">
    <property type="entry name" value="DDE_3"/>
    <property type="match status" value="1"/>
</dbReference>
<protein>
    <submittedName>
        <fullName evidence="2">Homeodomain-like protein</fullName>
    </submittedName>
</protein>
<proteinExistence type="predicted"/>
<dbReference type="GO" id="GO:0003677">
    <property type="term" value="F:DNA binding"/>
    <property type="evidence" value="ECO:0007669"/>
    <property type="project" value="UniProtKB-KW"/>
</dbReference>
<gene>
    <name evidence="2" type="ORF">RCL2_001276300</name>
</gene>
<reference evidence="2" key="1">
    <citation type="submission" date="2019-10" db="EMBL/GenBank/DDBJ databases">
        <title>Conservation and host-specific expression of non-tandemly repeated heterogenous ribosome RNA gene in arbuscular mycorrhizal fungi.</title>
        <authorList>
            <person name="Maeda T."/>
            <person name="Kobayashi Y."/>
            <person name="Nakagawa T."/>
            <person name="Ezawa T."/>
            <person name="Yamaguchi K."/>
            <person name="Bino T."/>
            <person name="Nishimoto Y."/>
            <person name="Shigenobu S."/>
            <person name="Kawaguchi M."/>
        </authorList>
    </citation>
    <scope>NUCLEOTIDE SEQUENCE</scope>
    <source>
        <strain evidence="2">HR1</strain>
    </source>
</reference>
<dbReference type="InterPro" id="IPR036397">
    <property type="entry name" value="RNaseH_sf"/>
</dbReference>
<sequence>MLKEFSVDLRWRVVYLYYDDLSTVDIANTLHMSKSIVDWYLDELVYEMECITGKRVSVAVLWRSLQYLGITRKKLHKAALERNEIIRAHYLATIGEHYTRNQLIFLDESAKDKRSLTRLYGYSPRNIRAQKKVPIMNPYPGDNSVIVMDNAKIHHDNELVVLLEELGCRVVFLPPYSP</sequence>
<evidence type="ECO:0000313" key="2">
    <source>
        <dbReference type="EMBL" id="GES85659.1"/>
    </source>
</evidence>
<dbReference type="OrthoDB" id="2388844at2759"/>
<dbReference type="Gene3D" id="3.30.420.10">
    <property type="entry name" value="Ribonuclease H-like superfamily/Ribonuclease H"/>
    <property type="match status" value="1"/>
</dbReference>
<dbReference type="PANTHER" id="PTHR46564:SF1">
    <property type="entry name" value="TRANSPOSASE"/>
    <property type="match status" value="1"/>
</dbReference>
<organism evidence="2 3">
    <name type="scientific">Rhizophagus clarus</name>
    <dbReference type="NCBI Taxonomy" id="94130"/>
    <lineage>
        <taxon>Eukaryota</taxon>
        <taxon>Fungi</taxon>
        <taxon>Fungi incertae sedis</taxon>
        <taxon>Mucoromycota</taxon>
        <taxon>Glomeromycotina</taxon>
        <taxon>Glomeromycetes</taxon>
        <taxon>Glomerales</taxon>
        <taxon>Glomeraceae</taxon>
        <taxon>Rhizophagus</taxon>
    </lineage>
</organism>
<comment type="caution">
    <text evidence="2">The sequence shown here is derived from an EMBL/GenBank/DDBJ whole genome shotgun (WGS) entry which is preliminary data.</text>
</comment>
<evidence type="ECO:0000313" key="3">
    <source>
        <dbReference type="Proteomes" id="UP000615446"/>
    </source>
</evidence>
<dbReference type="Proteomes" id="UP000615446">
    <property type="component" value="Unassembled WGS sequence"/>
</dbReference>
<dbReference type="PANTHER" id="PTHR46564">
    <property type="entry name" value="TRANSPOSASE"/>
    <property type="match status" value="1"/>
</dbReference>
<keyword evidence="2" id="KW-0371">Homeobox</keyword>
<dbReference type="EMBL" id="BLAL01000156">
    <property type="protein sequence ID" value="GES85659.1"/>
    <property type="molecule type" value="Genomic_DNA"/>
</dbReference>
<name>A0A8H3LEI8_9GLOM</name>
<evidence type="ECO:0000259" key="1">
    <source>
        <dbReference type="Pfam" id="PF13358"/>
    </source>
</evidence>
<dbReference type="AlphaFoldDB" id="A0A8H3LEI8"/>
<keyword evidence="2" id="KW-0238">DNA-binding</keyword>
<accession>A0A8H3LEI8</accession>
<feature type="domain" description="Tc1-like transposase DDE" evidence="1">
    <location>
        <begin position="135"/>
        <end position="178"/>
    </location>
</feature>